<dbReference type="SUPFAM" id="SSF109604">
    <property type="entry name" value="HD-domain/PDEase-like"/>
    <property type="match status" value="1"/>
</dbReference>
<dbReference type="InterPro" id="IPR048951">
    <property type="entry name" value="Ppx_C"/>
</dbReference>
<evidence type="ECO:0000256" key="4">
    <source>
        <dbReference type="ARBA" id="ARBA00047607"/>
    </source>
</evidence>
<dbReference type="InterPro" id="IPR022371">
    <property type="entry name" value="Exopolyphosphatase"/>
</dbReference>
<dbReference type="STRING" id="197461.A3843_14575"/>
<sequence>MRGRFTENGPVAIIDIGSNSIRLVVYERLSRSPTSLFNEKMLAGLGRGLGETGRLADDRVDAALKAIRRYRRVCDHVGVQQLHILATAAAREAENGPDFIQKVEEICQTPVKILSGKDEAYYSAKGVVSGFYYADGMVGDLGGGSLELVNLNQGEIGEGRTFPLGGIRLQETSKKNVAKAAKIAAGELEKAEWLKEGKDRTFFAIGGTWRSLGRLHLFREGYPLHVMHDYEIPADEAMAFCERVMRDEEVSMRGIQFISKARRALLPYGAAVMRHVLQQSRVDKVVFSALGVREGLLYELLDEAEREKDPLIEASRELGVLRARSPQYGAELVTWTDRIMKLGQVDETAYERRLRVAACHLSDIGWRAHPDYRGEQSLNIISNAGFVGIDHPGRAYLALSVFYRHEGLVDDAVSPQLRELCDERLLQRAKILGAALRVASLLSASIAGVLSELRVNLADGQLTLELPEGYWDFDGERLRKRMNQLSRLLELESQIVQAAA</sequence>
<dbReference type="Proteomes" id="UP000185783">
    <property type="component" value="Unassembled WGS sequence"/>
</dbReference>
<keyword evidence="3" id="KW-0378">Hydrolase</keyword>
<proteinExistence type="inferred from homology"/>
<dbReference type="NCBIfam" id="TIGR03706">
    <property type="entry name" value="exo_poly_only"/>
    <property type="match status" value="1"/>
</dbReference>
<evidence type="ECO:0000313" key="7">
    <source>
        <dbReference type="EMBL" id="OKL43235.1"/>
    </source>
</evidence>
<evidence type="ECO:0000259" key="5">
    <source>
        <dbReference type="Pfam" id="PF02541"/>
    </source>
</evidence>
<comment type="catalytic activity">
    <reaction evidence="4">
        <text>[phosphate](n) + H2O = [phosphate](n-1) + phosphate + H(+)</text>
        <dbReference type="Rhea" id="RHEA:21528"/>
        <dbReference type="Rhea" id="RHEA-COMP:9859"/>
        <dbReference type="Rhea" id="RHEA-COMP:14279"/>
        <dbReference type="ChEBI" id="CHEBI:15377"/>
        <dbReference type="ChEBI" id="CHEBI:15378"/>
        <dbReference type="ChEBI" id="CHEBI:16838"/>
        <dbReference type="ChEBI" id="CHEBI:43474"/>
        <dbReference type="EC" id="3.6.1.11"/>
    </reaction>
</comment>
<dbReference type="GO" id="GO:0006793">
    <property type="term" value="P:phosphorus metabolic process"/>
    <property type="evidence" value="ECO:0007669"/>
    <property type="project" value="InterPro"/>
</dbReference>
<dbReference type="GO" id="GO:0004309">
    <property type="term" value="F:exopolyphosphatase activity"/>
    <property type="evidence" value="ECO:0007669"/>
    <property type="project" value="UniProtKB-EC"/>
</dbReference>
<dbReference type="Gene3D" id="3.30.420.150">
    <property type="entry name" value="Exopolyphosphatase. Domain 2"/>
    <property type="match status" value="1"/>
</dbReference>
<dbReference type="PANTHER" id="PTHR30005">
    <property type="entry name" value="EXOPOLYPHOSPHATASE"/>
    <property type="match status" value="1"/>
</dbReference>
<comment type="caution">
    <text evidence="7">The sequence shown here is derived from an EMBL/GenBank/DDBJ whole genome shotgun (WGS) entry which is preliminary data.</text>
</comment>
<dbReference type="InterPro" id="IPR050273">
    <property type="entry name" value="GppA/Ppx_hydrolase"/>
</dbReference>
<evidence type="ECO:0000313" key="8">
    <source>
        <dbReference type="Proteomes" id="UP000185783"/>
    </source>
</evidence>
<dbReference type="InterPro" id="IPR003695">
    <property type="entry name" value="Ppx_GppA_N"/>
</dbReference>
<name>A0A1U7JEV5_9HYPH</name>
<reference evidence="7 8" key="1">
    <citation type="submission" date="2016-03" db="EMBL/GenBank/DDBJ databases">
        <title>Genome sequence of Nesiotobacter sp. nov., a moderately halophilic alphaproteobacterium isolated from the Yellow Sea, China.</title>
        <authorList>
            <person name="Zhang G."/>
            <person name="Zhang R."/>
        </authorList>
    </citation>
    <scope>NUCLEOTIDE SEQUENCE [LARGE SCALE GENOMIC DNA]</scope>
    <source>
        <strain evidence="7 8">WB1-6</strain>
    </source>
</reference>
<accession>A0A1U7JEV5</accession>
<dbReference type="PANTHER" id="PTHR30005:SF0">
    <property type="entry name" value="RETROGRADE REGULATION PROTEIN 2"/>
    <property type="match status" value="1"/>
</dbReference>
<gene>
    <name evidence="7" type="ORF">A3843_14575</name>
</gene>
<dbReference type="CDD" id="cd24052">
    <property type="entry name" value="ASKHA_NBD_HpPPX-GppA-like"/>
    <property type="match status" value="1"/>
</dbReference>
<evidence type="ECO:0000256" key="1">
    <source>
        <dbReference type="ARBA" id="ARBA00007125"/>
    </source>
</evidence>
<protein>
    <recommendedName>
        <fullName evidence="2">exopolyphosphatase</fullName>
        <ecNumber evidence="2">3.6.1.11</ecNumber>
    </recommendedName>
</protein>
<dbReference type="EC" id="3.6.1.11" evidence="2"/>
<evidence type="ECO:0000259" key="6">
    <source>
        <dbReference type="Pfam" id="PF21697"/>
    </source>
</evidence>
<dbReference type="SUPFAM" id="SSF53067">
    <property type="entry name" value="Actin-like ATPase domain"/>
    <property type="match status" value="2"/>
</dbReference>
<dbReference type="Gene3D" id="1.10.3210.10">
    <property type="entry name" value="Hypothetical protein af1432"/>
    <property type="match status" value="1"/>
</dbReference>
<dbReference type="Pfam" id="PF02541">
    <property type="entry name" value="Ppx-GppA"/>
    <property type="match status" value="1"/>
</dbReference>
<dbReference type="EMBL" id="LVVZ01000022">
    <property type="protein sequence ID" value="OKL43235.1"/>
    <property type="molecule type" value="Genomic_DNA"/>
</dbReference>
<dbReference type="InterPro" id="IPR043129">
    <property type="entry name" value="ATPase_NBD"/>
</dbReference>
<evidence type="ECO:0000256" key="3">
    <source>
        <dbReference type="ARBA" id="ARBA00022801"/>
    </source>
</evidence>
<feature type="domain" description="Ppx/GppA phosphatase N-terminal" evidence="5">
    <location>
        <begin position="24"/>
        <end position="302"/>
    </location>
</feature>
<dbReference type="AlphaFoldDB" id="A0A1U7JEV5"/>
<keyword evidence="8" id="KW-1185">Reference proteome</keyword>
<dbReference type="Pfam" id="PF21697">
    <property type="entry name" value="Ppx_C"/>
    <property type="match status" value="1"/>
</dbReference>
<organism evidence="7 8">
    <name type="scientific">Pseudovibrio exalbescens</name>
    <dbReference type="NCBI Taxonomy" id="197461"/>
    <lineage>
        <taxon>Bacteria</taxon>
        <taxon>Pseudomonadati</taxon>
        <taxon>Pseudomonadota</taxon>
        <taxon>Alphaproteobacteria</taxon>
        <taxon>Hyphomicrobiales</taxon>
        <taxon>Stappiaceae</taxon>
        <taxon>Pseudovibrio</taxon>
    </lineage>
</organism>
<comment type="similarity">
    <text evidence="1">Belongs to the GppA/Ppx family.</text>
</comment>
<evidence type="ECO:0000256" key="2">
    <source>
        <dbReference type="ARBA" id="ARBA00012451"/>
    </source>
</evidence>
<feature type="domain" description="Exopolyphosphatase C-terminal" evidence="6">
    <location>
        <begin position="311"/>
        <end position="489"/>
    </location>
</feature>
<dbReference type="Gene3D" id="3.30.420.40">
    <property type="match status" value="1"/>
</dbReference>